<dbReference type="InterPro" id="IPR002792">
    <property type="entry name" value="TRAM_dom"/>
</dbReference>
<dbReference type="Gene3D" id="2.40.50.140">
    <property type="entry name" value="Nucleic acid-binding proteins"/>
    <property type="match status" value="1"/>
</dbReference>
<evidence type="ECO:0000259" key="1">
    <source>
        <dbReference type="PROSITE" id="PS50926"/>
    </source>
</evidence>
<protein>
    <submittedName>
        <fullName evidence="2">PIN/TRAM domain-containing protein</fullName>
    </submittedName>
</protein>
<sequence length="74" mass="8096">SDAIRPEVHQGDRFDLMITKVGKEPGQGVGYLDDGTMVVVDDAKQYVNETITLEVISMLQTASGRIIFAKKVEA</sequence>
<proteinExistence type="predicted"/>
<dbReference type="InterPro" id="IPR012340">
    <property type="entry name" value="NA-bd_OB-fold"/>
</dbReference>
<organism evidence="2 3">
    <name type="scientific">Staphylococcus pseudintermedius</name>
    <dbReference type="NCBI Taxonomy" id="283734"/>
    <lineage>
        <taxon>Bacteria</taxon>
        <taxon>Bacillati</taxon>
        <taxon>Bacillota</taxon>
        <taxon>Bacilli</taxon>
        <taxon>Bacillales</taxon>
        <taxon>Staphylococcaceae</taxon>
        <taxon>Staphylococcus</taxon>
        <taxon>Staphylococcus intermedius group</taxon>
    </lineage>
</organism>
<dbReference type="AlphaFoldDB" id="A0A317Z5X3"/>
<gene>
    <name evidence="2" type="ORF">DD924_16920</name>
</gene>
<comment type="caution">
    <text evidence="2">The sequence shown here is derived from an EMBL/GenBank/DDBJ whole genome shotgun (WGS) entry which is preliminary data.</text>
</comment>
<dbReference type="Pfam" id="PF01938">
    <property type="entry name" value="TRAM"/>
    <property type="match status" value="1"/>
</dbReference>
<feature type="non-terminal residue" evidence="2">
    <location>
        <position position="1"/>
    </location>
</feature>
<evidence type="ECO:0000313" key="2">
    <source>
        <dbReference type="EMBL" id="PWZ94678.1"/>
    </source>
</evidence>
<name>A0A317Z5X3_STAPS</name>
<dbReference type="Proteomes" id="UP000246351">
    <property type="component" value="Unassembled WGS sequence"/>
</dbReference>
<evidence type="ECO:0000313" key="3">
    <source>
        <dbReference type="Proteomes" id="UP000246351"/>
    </source>
</evidence>
<reference evidence="2 3" key="1">
    <citation type="journal article" date="2018" name="Vet. Microbiol.">
        <title>Clonal diversity and geographic distribution of methicillin-resistant Staphylococcus pseudintermedius from Australian animals: Discovery of novel sequence types.</title>
        <authorList>
            <person name="Worthing K.A."/>
            <person name="Abraham S."/>
            <person name="Coombs G.W."/>
            <person name="Pang S."/>
            <person name="Saputra S."/>
            <person name="Jordan D."/>
            <person name="Trott D.J."/>
            <person name="Norris J.M."/>
        </authorList>
    </citation>
    <scope>NUCLEOTIDE SEQUENCE [LARGE SCALE GENOMIC DNA]</scope>
    <source>
        <strain evidence="2 3">ST71 3</strain>
    </source>
</reference>
<accession>A0A317Z5X3</accession>
<dbReference type="PROSITE" id="PS50926">
    <property type="entry name" value="TRAM"/>
    <property type="match status" value="1"/>
</dbReference>
<dbReference type="EMBL" id="QEIV01001949">
    <property type="protein sequence ID" value="PWZ94678.1"/>
    <property type="molecule type" value="Genomic_DNA"/>
</dbReference>
<feature type="domain" description="TRAM" evidence="1">
    <location>
        <begin position="7"/>
        <end position="68"/>
    </location>
</feature>